<evidence type="ECO:0000259" key="1">
    <source>
        <dbReference type="Pfam" id="PF07872"/>
    </source>
</evidence>
<evidence type="ECO:0000313" key="3">
    <source>
        <dbReference type="Proteomes" id="UP001200430"/>
    </source>
</evidence>
<sequence length="72" mass="7354">MASFVPSSSRVVLRCQVGTSADGAPKLGSLSISRANPAMTADQLDAVAAAMGTLLDVPVVEVHKIDTDIVSD</sequence>
<comment type="caution">
    <text evidence="2">The sequence shown here is derived from an EMBL/GenBank/DDBJ whole genome shotgun (WGS) entry which is preliminary data.</text>
</comment>
<evidence type="ECO:0000313" key="2">
    <source>
        <dbReference type="EMBL" id="MCF4142222.1"/>
    </source>
</evidence>
<protein>
    <submittedName>
        <fullName evidence="2">DUF1659 domain-containing protein</fullName>
    </submittedName>
</protein>
<gene>
    <name evidence="2" type="ORF">L2W38_05300</name>
</gene>
<dbReference type="EMBL" id="JAKGUD010000004">
    <property type="protein sequence ID" value="MCF4142222.1"/>
    <property type="molecule type" value="Genomic_DNA"/>
</dbReference>
<dbReference type="Pfam" id="PF07872">
    <property type="entry name" value="DUF1659"/>
    <property type="match status" value="1"/>
</dbReference>
<reference evidence="2 3" key="1">
    <citation type="submission" date="2022-01" db="EMBL/GenBank/DDBJ databases">
        <title>Dethiosulfovibrio faecalis sp. nov., a novel proteolytic, non-sulfur-reducing bacterium isolated from a marine aquaculture solid waste bioreactor.</title>
        <authorList>
            <person name="Grabowski S."/>
            <person name="Apolinario E."/>
            <person name="Schneider N."/>
            <person name="Marshall C.W."/>
            <person name="Sowers K.R."/>
        </authorList>
    </citation>
    <scope>NUCLEOTIDE SEQUENCE [LARGE SCALE GENOMIC DNA]</scope>
    <source>
        <strain evidence="2 3">DSM 12537</strain>
    </source>
</reference>
<keyword evidence="3" id="KW-1185">Reference proteome</keyword>
<organism evidence="2 3">
    <name type="scientific">Dethiosulfovibrio marinus</name>
    <dbReference type="NCBI Taxonomy" id="133532"/>
    <lineage>
        <taxon>Bacteria</taxon>
        <taxon>Thermotogati</taxon>
        <taxon>Synergistota</taxon>
        <taxon>Synergistia</taxon>
        <taxon>Synergistales</taxon>
        <taxon>Dethiosulfovibrionaceae</taxon>
        <taxon>Dethiosulfovibrio</taxon>
    </lineage>
</organism>
<proteinExistence type="predicted"/>
<dbReference type="Proteomes" id="UP001200430">
    <property type="component" value="Unassembled WGS sequence"/>
</dbReference>
<dbReference type="RefSeq" id="WP_005659857.1">
    <property type="nucleotide sequence ID" value="NZ_JAKGUD010000004.1"/>
</dbReference>
<name>A0ABS9ELZ9_9BACT</name>
<accession>A0ABS9ELZ9</accession>
<dbReference type="InterPro" id="IPR012454">
    <property type="entry name" value="DUF1659"/>
</dbReference>
<feature type="domain" description="DUF1659" evidence="1">
    <location>
        <begin position="5"/>
        <end position="70"/>
    </location>
</feature>